<evidence type="ECO:0000313" key="1">
    <source>
        <dbReference type="EMBL" id="MBX62338.1"/>
    </source>
</evidence>
<accession>A0A2P2Q5T7</accession>
<dbReference type="EMBL" id="GGEC01081854">
    <property type="protein sequence ID" value="MBX62338.1"/>
    <property type="molecule type" value="Transcribed_RNA"/>
</dbReference>
<protein>
    <submittedName>
        <fullName evidence="1">Uncharacterized protein</fullName>
    </submittedName>
</protein>
<reference evidence="1" key="1">
    <citation type="submission" date="2018-02" db="EMBL/GenBank/DDBJ databases">
        <title>Rhizophora mucronata_Transcriptome.</title>
        <authorList>
            <person name="Meera S.P."/>
            <person name="Sreeshan A."/>
            <person name="Augustine A."/>
        </authorList>
    </citation>
    <scope>NUCLEOTIDE SEQUENCE</scope>
    <source>
        <tissue evidence="1">Leaf</tissue>
    </source>
</reference>
<dbReference type="AlphaFoldDB" id="A0A2P2Q5T7"/>
<sequence length="68" mass="7830">MISKAYSTQLEKPLPIQINQNDAITPSQNEGREIRKEIATKPQEFDHILLISIKEVTDKKKGKQKKKI</sequence>
<proteinExistence type="predicted"/>
<name>A0A2P2Q5T7_RHIMU</name>
<organism evidence="1">
    <name type="scientific">Rhizophora mucronata</name>
    <name type="common">Asiatic mangrove</name>
    <dbReference type="NCBI Taxonomy" id="61149"/>
    <lineage>
        <taxon>Eukaryota</taxon>
        <taxon>Viridiplantae</taxon>
        <taxon>Streptophyta</taxon>
        <taxon>Embryophyta</taxon>
        <taxon>Tracheophyta</taxon>
        <taxon>Spermatophyta</taxon>
        <taxon>Magnoliopsida</taxon>
        <taxon>eudicotyledons</taxon>
        <taxon>Gunneridae</taxon>
        <taxon>Pentapetalae</taxon>
        <taxon>rosids</taxon>
        <taxon>fabids</taxon>
        <taxon>Malpighiales</taxon>
        <taxon>Rhizophoraceae</taxon>
        <taxon>Rhizophora</taxon>
    </lineage>
</organism>